<keyword evidence="1" id="KW-0812">Transmembrane</keyword>
<dbReference type="InterPro" id="IPR050778">
    <property type="entry name" value="Cueball_EGF_LRP_Nidogen"/>
</dbReference>
<organism evidence="2 3">
    <name type="scientific">Dimorphilus gyrociliatus</name>
    <dbReference type="NCBI Taxonomy" id="2664684"/>
    <lineage>
        <taxon>Eukaryota</taxon>
        <taxon>Metazoa</taxon>
        <taxon>Spiralia</taxon>
        <taxon>Lophotrochozoa</taxon>
        <taxon>Annelida</taxon>
        <taxon>Polychaeta</taxon>
        <taxon>Polychaeta incertae sedis</taxon>
        <taxon>Dinophilidae</taxon>
        <taxon>Dimorphilus</taxon>
    </lineage>
</organism>
<keyword evidence="1" id="KW-1133">Transmembrane helix</keyword>
<dbReference type="Gene3D" id="2.120.10.30">
    <property type="entry name" value="TolB, C-terminal domain"/>
    <property type="match status" value="2"/>
</dbReference>
<keyword evidence="1" id="KW-0472">Membrane</keyword>
<dbReference type="PANTHER" id="PTHR46513">
    <property type="entry name" value="VITELLOGENIN RECEPTOR-LIKE PROTEIN-RELATED-RELATED"/>
    <property type="match status" value="1"/>
</dbReference>
<sequence>MATHFESNCVWLISPATKCIHLHNENNQRKAIICNLFKPKSLIVDYKFYRLIWVEENTIKTSTLTGSDIKVLFQAESEIRGLALDYSDDSLYFSVDEKIRSLSNNITFHVKEGWNVTDMAFYGNLLAVAVKTTAARGLIVFIDKRTGRVLREHSKENVKGFGSLSIFNYNGWRSDNISSARSCPCQHICVPSFDSFECVCQDGYQTNPENGNKCSPNTFNDTSYLLIADDYKNAIYKISLDFKKYSPVLNLQPTFTRPVGLTYDLRNKRIFYYDLSYGYLRIYYENGTVTSIRQQFTLYMEYDIFSDLLITNEGRRLTLSSTDGRYKKVLYSRTTVRQLSIEYKSRKIYFVTYAEIYNINFDGTELKLLRKGNFGYPLALDEKEGRLYFNNFMDKSISSIKTDGSDYKFISEAFDSWMLFSIIVVDEYIYFTNWRVRGIGKALKSGGLNNTHELLRQDVFSMMNQVIVVNSSNNPGRLECPVGICEQLCVISNCLCSDGYQLYNETNCKLVPKPTLPSTPSLPSTTTKWQNDRRDQLSTAELVGIIVGIAIALILIIIAVVLFKKYSDKYLYQNLRFWQRRRMSKIEPTKFRFETQLSVSTHVSEDELLSTLSDSGVFTSSDFSNEVAQPVRRSSSRPSFERHLSYISQDMSEP</sequence>
<keyword evidence="3" id="KW-1185">Reference proteome</keyword>
<reference evidence="2 3" key="1">
    <citation type="submission" date="2020-08" db="EMBL/GenBank/DDBJ databases">
        <authorList>
            <person name="Hejnol A."/>
        </authorList>
    </citation>
    <scope>NUCLEOTIDE SEQUENCE [LARGE SCALE GENOMIC DNA]</scope>
</reference>
<comment type="caution">
    <text evidence="2">The sequence shown here is derived from an EMBL/GenBank/DDBJ whole genome shotgun (WGS) entry which is preliminary data.</text>
</comment>
<dbReference type="PANTHER" id="PTHR46513:SF13">
    <property type="entry name" value="EGF-LIKE DOMAIN-CONTAINING PROTEIN"/>
    <property type="match status" value="1"/>
</dbReference>
<accession>A0A7I8VJJ9</accession>
<name>A0A7I8VJJ9_9ANNE</name>
<feature type="transmembrane region" description="Helical" evidence="1">
    <location>
        <begin position="542"/>
        <end position="563"/>
    </location>
</feature>
<dbReference type="Proteomes" id="UP000549394">
    <property type="component" value="Unassembled WGS sequence"/>
</dbReference>
<dbReference type="SUPFAM" id="SSF63825">
    <property type="entry name" value="YWTD domain"/>
    <property type="match status" value="1"/>
</dbReference>
<dbReference type="InterPro" id="IPR011042">
    <property type="entry name" value="6-blade_b-propeller_TolB-like"/>
</dbReference>
<evidence type="ECO:0000313" key="2">
    <source>
        <dbReference type="EMBL" id="CAD5116446.1"/>
    </source>
</evidence>
<gene>
    <name evidence="2" type="ORF">DGYR_LOCUS5078</name>
</gene>
<evidence type="ECO:0000256" key="1">
    <source>
        <dbReference type="SAM" id="Phobius"/>
    </source>
</evidence>
<dbReference type="InterPro" id="IPR011044">
    <property type="entry name" value="Quino_amine_DH_bsu"/>
</dbReference>
<dbReference type="AlphaFoldDB" id="A0A7I8VJJ9"/>
<proteinExistence type="predicted"/>
<dbReference type="CDD" id="cd00053">
    <property type="entry name" value="EGF"/>
    <property type="match status" value="1"/>
</dbReference>
<dbReference type="EMBL" id="CAJFCJ010000006">
    <property type="protein sequence ID" value="CAD5116446.1"/>
    <property type="molecule type" value="Genomic_DNA"/>
</dbReference>
<evidence type="ECO:0000313" key="3">
    <source>
        <dbReference type="Proteomes" id="UP000549394"/>
    </source>
</evidence>
<protein>
    <submittedName>
        <fullName evidence="2">DgyrCDS5332</fullName>
    </submittedName>
</protein>
<dbReference type="SUPFAM" id="SSF50969">
    <property type="entry name" value="YVTN repeat-like/Quinoprotein amine dehydrogenase"/>
    <property type="match status" value="1"/>
</dbReference>
<dbReference type="OrthoDB" id="9990982at2759"/>